<sequence>MGEIQTRPLRDRNELVALLRKGFGLIEPAVPQLRYRLVGTGSACLQGVDLPVGDIDILLARRSDLDAIAAALAHLPCVTPPQWIEVSRQYFACYSLDGVGFSFSTVEAPIVEDGWECMGPGPWRHYVTVDCDGLRVDCVRLELRLPSEFNRDRPDRYRPLLDHFAAHGADLDLLRQSLTVGNVGEPFLSMAGGLRP</sequence>
<dbReference type="SUPFAM" id="SSF81301">
    <property type="entry name" value="Nucleotidyltransferase"/>
    <property type="match status" value="1"/>
</dbReference>
<keyword evidence="2" id="KW-1185">Reference proteome</keyword>
<dbReference type="InterPro" id="IPR043519">
    <property type="entry name" value="NT_sf"/>
</dbReference>
<gene>
    <name evidence="1" type="ORF">O1R50_05465</name>
</gene>
<accession>A0A9X3PIC5</accession>
<comment type="caution">
    <text evidence="1">The sequence shown here is derived from an EMBL/GenBank/DDBJ whole genome shotgun (WGS) entry which is preliminary data.</text>
</comment>
<proteinExistence type="predicted"/>
<dbReference type="EMBL" id="JAPZVP010000003">
    <property type="protein sequence ID" value="MDA1359060.1"/>
    <property type="molecule type" value="Genomic_DNA"/>
</dbReference>
<dbReference type="Gene3D" id="3.30.460.40">
    <property type="match status" value="1"/>
</dbReference>
<dbReference type="RefSeq" id="WP_270108890.1">
    <property type="nucleotide sequence ID" value="NZ_JAPZVP010000003.1"/>
</dbReference>
<reference evidence="1" key="1">
    <citation type="submission" date="2022-12" db="EMBL/GenBank/DDBJ databases">
        <title>Gycomyces niveus sp.nov.,a novel actinomycete isolated from soil in Shouguan.</title>
        <authorList>
            <person name="Yang X."/>
        </authorList>
    </citation>
    <scope>NUCLEOTIDE SEQUENCE</scope>
    <source>
        <strain evidence="1">NEAU-A15</strain>
    </source>
</reference>
<dbReference type="Proteomes" id="UP001146067">
    <property type="component" value="Unassembled WGS sequence"/>
</dbReference>
<organism evidence="1 2">
    <name type="scientific">Glycomyces luteolus</name>
    <dbReference type="NCBI Taxonomy" id="2670330"/>
    <lineage>
        <taxon>Bacteria</taxon>
        <taxon>Bacillati</taxon>
        <taxon>Actinomycetota</taxon>
        <taxon>Actinomycetes</taxon>
        <taxon>Glycomycetales</taxon>
        <taxon>Glycomycetaceae</taxon>
        <taxon>Glycomyces</taxon>
    </lineage>
</organism>
<evidence type="ECO:0000313" key="1">
    <source>
        <dbReference type="EMBL" id="MDA1359060.1"/>
    </source>
</evidence>
<protein>
    <recommendedName>
        <fullName evidence="3">Nucleotidyltransferase family protein</fullName>
    </recommendedName>
</protein>
<evidence type="ECO:0000313" key="2">
    <source>
        <dbReference type="Proteomes" id="UP001146067"/>
    </source>
</evidence>
<name>A0A9X3PIC5_9ACTN</name>
<dbReference type="AlphaFoldDB" id="A0A9X3PIC5"/>
<evidence type="ECO:0008006" key="3">
    <source>
        <dbReference type="Google" id="ProtNLM"/>
    </source>
</evidence>